<dbReference type="Proteomes" id="UP000184221">
    <property type="component" value="Unassembled WGS sequence"/>
</dbReference>
<feature type="transmembrane region" description="Helical" evidence="7">
    <location>
        <begin position="241"/>
        <end position="257"/>
    </location>
</feature>
<keyword evidence="6 7" id="KW-0472">Membrane</keyword>
<dbReference type="InterPro" id="IPR004681">
    <property type="entry name" value="TRAP_DctM"/>
</dbReference>
<comment type="similarity">
    <text evidence="7">Belongs to the TRAP transporter large permease family.</text>
</comment>
<dbReference type="PANTHER" id="PTHR33362">
    <property type="entry name" value="SIALIC ACID TRAP TRANSPORTER PERMEASE PROTEIN SIAT-RELATED"/>
    <property type="match status" value="1"/>
</dbReference>
<evidence type="ECO:0000256" key="5">
    <source>
        <dbReference type="ARBA" id="ARBA00022989"/>
    </source>
</evidence>
<evidence type="ECO:0000259" key="8">
    <source>
        <dbReference type="Pfam" id="PF06808"/>
    </source>
</evidence>
<feature type="transmembrane region" description="Helical" evidence="7">
    <location>
        <begin position="392"/>
        <end position="413"/>
    </location>
</feature>
<dbReference type="OrthoDB" id="9790209at2"/>
<keyword evidence="5 7" id="KW-1133">Transmembrane helix</keyword>
<organism evidence="9 10">
    <name type="scientific">Marivita hallyeonensis</name>
    <dbReference type="NCBI Taxonomy" id="996342"/>
    <lineage>
        <taxon>Bacteria</taxon>
        <taxon>Pseudomonadati</taxon>
        <taxon>Pseudomonadota</taxon>
        <taxon>Alphaproteobacteria</taxon>
        <taxon>Rhodobacterales</taxon>
        <taxon>Roseobacteraceae</taxon>
        <taxon>Marivita</taxon>
    </lineage>
</organism>
<accession>A0A1M5WTY0</accession>
<keyword evidence="7" id="KW-0813">Transport</keyword>
<dbReference type="EMBL" id="FQXC01000005">
    <property type="protein sequence ID" value="SHH90862.1"/>
    <property type="molecule type" value="Genomic_DNA"/>
</dbReference>
<name>A0A1M5WTY0_9RHOB</name>
<evidence type="ECO:0000256" key="7">
    <source>
        <dbReference type="RuleBase" id="RU369079"/>
    </source>
</evidence>
<feature type="transmembrane region" description="Helical" evidence="7">
    <location>
        <begin position="89"/>
        <end position="109"/>
    </location>
</feature>
<feature type="transmembrane region" description="Helical" evidence="7">
    <location>
        <begin position="130"/>
        <end position="150"/>
    </location>
</feature>
<protein>
    <recommendedName>
        <fullName evidence="7">TRAP transporter large permease protein</fullName>
    </recommendedName>
</protein>
<dbReference type="PIRSF" id="PIRSF006066">
    <property type="entry name" value="HI0050"/>
    <property type="match status" value="1"/>
</dbReference>
<evidence type="ECO:0000256" key="2">
    <source>
        <dbReference type="ARBA" id="ARBA00022475"/>
    </source>
</evidence>
<comment type="function">
    <text evidence="7">Part of the tripartite ATP-independent periplasmic (TRAP) transport system.</text>
</comment>
<evidence type="ECO:0000256" key="3">
    <source>
        <dbReference type="ARBA" id="ARBA00022519"/>
    </source>
</evidence>
<comment type="subunit">
    <text evidence="7">The complex comprises the extracytoplasmic solute receptor protein and the two transmembrane proteins.</text>
</comment>
<keyword evidence="3 7" id="KW-0997">Cell inner membrane</keyword>
<evidence type="ECO:0000256" key="1">
    <source>
        <dbReference type="ARBA" id="ARBA00004429"/>
    </source>
</evidence>
<dbReference type="RefSeq" id="WP_072779389.1">
    <property type="nucleotide sequence ID" value="NZ_FQXC01000005.1"/>
</dbReference>
<dbReference type="GO" id="GO:0022857">
    <property type="term" value="F:transmembrane transporter activity"/>
    <property type="evidence" value="ECO:0007669"/>
    <property type="project" value="UniProtKB-UniRule"/>
</dbReference>
<dbReference type="STRING" id="996342.SAMN05443551_3509"/>
<feature type="transmembrane region" description="Helical" evidence="7">
    <location>
        <begin position="333"/>
        <end position="352"/>
    </location>
</feature>
<gene>
    <name evidence="9" type="ORF">SAMN05443551_3509</name>
</gene>
<dbReference type="PANTHER" id="PTHR33362:SF3">
    <property type="entry name" value="SIALIC ACID TRAP TRANSPORTER PERMEASE PROTEIN SIAT"/>
    <property type="match status" value="1"/>
</dbReference>
<proteinExistence type="inferred from homology"/>
<feature type="transmembrane region" description="Helical" evidence="7">
    <location>
        <begin position="48"/>
        <end position="69"/>
    </location>
</feature>
<feature type="transmembrane region" description="Helical" evidence="7">
    <location>
        <begin position="6"/>
        <end position="36"/>
    </location>
</feature>
<feature type="transmembrane region" description="Helical" evidence="7">
    <location>
        <begin position="170"/>
        <end position="193"/>
    </location>
</feature>
<dbReference type="Pfam" id="PF06808">
    <property type="entry name" value="DctM"/>
    <property type="match status" value="1"/>
</dbReference>
<dbReference type="NCBIfam" id="TIGR00786">
    <property type="entry name" value="dctM"/>
    <property type="match status" value="1"/>
</dbReference>
<dbReference type="AlphaFoldDB" id="A0A1M5WTY0"/>
<dbReference type="GO" id="GO:0005886">
    <property type="term" value="C:plasma membrane"/>
    <property type="evidence" value="ECO:0007669"/>
    <property type="project" value="UniProtKB-SubCell"/>
</dbReference>
<comment type="subcellular location">
    <subcellularLocation>
        <location evidence="1 7">Cell inner membrane</location>
        <topology evidence="1 7">Multi-pass membrane protein</topology>
    </subcellularLocation>
</comment>
<evidence type="ECO:0000256" key="4">
    <source>
        <dbReference type="ARBA" id="ARBA00022692"/>
    </source>
</evidence>
<evidence type="ECO:0000313" key="10">
    <source>
        <dbReference type="Proteomes" id="UP000184221"/>
    </source>
</evidence>
<reference evidence="9 10" key="1">
    <citation type="submission" date="2016-11" db="EMBL/GenBank/DDBJ databases">
        <authorList>
            <person name="Jaros S."/>
            <person name="Januszkiewicz K."/>
            <person name="Wedrychowicz H."/>
        </authorList>
    </citation>
    <scope>NUCLEOTIDE SEQUENCE [LARGE SCALE GENOMIC DNA]</scope>
    <source>
        <strain evidence="9 10">DSM 29431</strain>
    </source>
</reference>
<keyword evidence="4 7" id="KW-0812">Transmembrane</keyword>
<feature type="transmembrane region" description="Helical" evidence="7">
    <location>
        <begin position="358"/>
        <end position="380"/>
    </location>
</feature>
<feature type="transmembrane region" description="Helical" evidence="7">
    <location>
        <begin position="303"/>
        <end position="326"/>
    </location>
</feature>
<keyword evidence="10" id="KW-1185">Reference proteome</keyword>
<feature type="domain" description="TRAP C4-dicarboxylate transport system permease DctM subunit" evidence="8">
    <location>
        <begin position="9"/>
        <end position="415"/>
    </location>
</feature>
<dbReference type="InterPro" id="IPR010656">
    <property type="entry name" value="DctM"/>
</dbReference>
<evidence type="ECO:0000313" key="9">
    <source>
        <dbReference type="EMBL" id="SHH90862.1"/>
    </source>
</evidence>
<evidence type="ECO:0000256" key="6">
    <source>
        <dbReference type="ARBA" id="ARBA00023136"/>
    </source>
</evidence>
<sequence length="431" mass="45545">MNELSILAITFVVLTLIGVPLFAAVGLTTALALFLIDIPYTLLAQTGYNSLTPFPLLTIPLFVLAGRLMETGGMANRMIGIATKLVGAYRGSMGLVTVFACMLFGALSGSGPATTAAIGSATVPAMKREGYDVPFAAAITASAGALGSLIPPSNLMIIYGLVSETSIPRLFLAGIIPGFIVTTLLMMTTYIIARRRGYGGGGDAFTWGPFLSAAWEGKWSIGAPVLILGGIYGGIFTPTEAAGVAVFYALFVGLFIYRELTMRKVLEALRFTALLTGILILLTPTLAFGQLTAFYDVPAAVQAGITSITTSPFLVLMLIGIFYIFIGTFMESLAQIVLFTAVFLPLVVSLGIDPVLFGIFTVITCEIGFLTPPLGANLTIASRISKISLERISVAVLPFIGAYIVGMIILILFPDLTLFLPNWVYGPASVR</sequence>
<feature type="transmembrane region" description="Helical" evidence="7">
    <location>
        <begin position="269"/>
        <end position="291"/>
    </location>
</feature>
<keyword evidence="2" id="KW-1003">Cell membrane</keyword>